<feature type="region of interest" description="Disordered" evidence="1">
    <location>
        <begin position="224"/>
        <end position="267"/>
    </location>
</feature>
<keyword evidence="3" id="KW-1185">Reference proteome</keyword>
<feature type="compositionally biased region" description="Acidic residues" evidence="1">
    <location>
        <begin position="592"/>
        <end position="619"/>
    </location>
</feature>
<dbReference type="OrthoDB" id="3799546at2759"/>
<evidence type="ECO:0000256" key="1">
    <source>
        <dbReference type="SAM" id="MobiDB-lite"/>
    </source>
</evidence>
<comment type="caution">
    <text evidence="2">The sequence shown here is derived from an EMBL/GenBank/DDBJ whole genome shotgun (WGS) entry which is preliminary data.</text>
</comment>
<feature type="region of interest" description="Disordered" evidence="1">
    <location>
        <begin position="1"/>
        <end position="146"/>
    </location>
</feature>
<evidence type="ECO:0000313" key="3">
    <source>
        <dbReference type="Proteomes" id="UP000481861"/>
    </source>
</evidence>
<feature type="region of interest" description="Disordered" evidence="1">
    <location>
        <begin position="581"/>
        <end position="628"/>
    </location>
</feature>
<gene>
    <name evidence="2" type="ORF">BDV95DRAFT_600157</name>
</gene>
<name>A0A7C8M0E9_9PLEO</name>
<feature type="compositionally biased region" description="Acidic residues" evidence="1">
    <location>
        <begin position="55"/>
        <end position="100"/>
    </location>
</feature>
<feature type="compositionally biased region" description="Basic and acidic residues" evidence="1">
    <location>
        <begin position="114"/>
        <end position="126"/>
    </location>
</feature>
<feature type="compositionally biased region" description="Basic and acidic residues" evidence="1">
    <location>
        <begin position="29"/>
        <end position="43"/>
    </location>
</feature>
<accession>A0A7C8M0E9</accession>
<dbReference type="Proteomes" id="UP000481861">
    <property type="component" value="Unassembled WGS sequence"/>
</dbReference>
<dbReference type="AlphaFoldDB" id="A0A7C8M0E9"/>
<sequence>MGGLKRQALDAAVDGSKDKKPRMTYVQELQKRFRDKRLAEGPKDGPTPPPLSPSESDEFDWDSDVDQLPDERDDSGDEYNDESDESDKEVQDEADDDFDLSSDGRPKRTRKHTKATDKAKQAKVEQSKLVQARKQAKKQQIEDNKRLSEEQVEFVMHARDNNKPDPFGTHSTTAGPLVFNEVAAQYNRLFGTESKSAAMEKRYRLRKAQYYAANPTYPQNIIYAAGPPKPKRVRKSVAPSTRPPRRLGVKGVKGTKGPKGPNRAVTRGIDTKKKSDYRHLRPRADLVEAGGLDHYVNAHVPAPKGSHAEWMTILVENREGRAVGRVDVLMRHARKSSGWVAEVLATNRRVLPKIVGVDHFAVDRYVQCVSPKRLGKLPTYDFALTFHENENGIFEKQAACRRIDWDFKALAELYSVAAQFEDKHVHNLVLNHWRIMCAKDVQLEIDPSDLDNLYRTTQLNDPAQDFWAHLINAMGHVEVFRDGLYPPHPIMRRKLNYLVKRGLSEAPTELSFDNFCKTYHFHRAGAVCKRQKPDGPALPDFHAIARRLLITKLREIEPDEDDDADEESLEMEIADIAETLQKAYNQNTTEDRADEDWGDVLVDESEPEPEPEADSDSSDDSSSGSDSE</sequence>
<reference evidence="2 3" key="1">
    <citation type="submission" date="2020-01" db="EMBL/GenBank/DDBJ databases">
        <authorList>
            <consortium name="DOE Joint Genome Institute"/>
            <person name="Haridas S."/>
            <person name="Albert R."/>
            <person name="Binder M."/>
            <person name="Bloem J."/>
            <person name="Labutti K."/>
            <person name="Salamov A."/>
            <person name="Andreopoulos B."/>
            <person name="Baker S.E."/>
            <person name="Barry K."/>
            <person name="Bills G."/>
            <person name="Bluhm B.H."/>
            <person name="Cannon C."/>
            <person name="Castanera R."/>
            <person name="Culley D.E."/>
            <person name="Daum C."/>
            <person name="Ezra D."/>
            <person name="Gonzalez J.B."/>
            <person name="Henrissat B."/>
            <person name="Kuo A."/>
            <person name="Liang C."/>
            <person name="Lipzen A."/>
            <person name="Lutzoni F."/>
            <person name="Magnuson J."/>
            <person name="Mondo S."/>
            <person name="Nolan M."/>
            <person name="Ohm R."/>
            <person name="Pangilinan J."/>
            <person name="Park H.-J.H."/>
            <person name="Ramirez L."/>
            <person name="Alfaro M."/>
            <person name="Sun H."/>
            <person name="Tritt A."/>
            <person name="Yoshinaga Y."/>
            <person name="Zwiers L.-H.L."/>
            <person name="Turgeon B.G."/>
            <person name="Goodwin S.B."/>
            <person name="Spatafora J.W."/>
            <person name="Crous P.W."/>
            <person name="Grigoriev I.V."/>
        </authorList>
    </citation>
    <scope>NUCLEOTIDE SEQUENCE [LARGE SCALE GENOMIC DNA]</scope>
    <source>
        <strain evidence="2 3">CBS 611.86</strain>
    </source>
</reference>
<dbReference type="EMBL" id="JAADJZ010000038">
    <property type="protein sequence ID" value="KAF2864976.1"/>
    <property type="molecule type" value="Genomic_DNA"/>
</dbReference>
<protein>
    <submittedName>
        <fullName evidence="2">Uncharacterized protein</fullName>
    </submittedName>
</protein>
<evidence type="ECO:0000313" key="2">
    <source>
        <dbReference type="EMBL" id="KAF2864976.1"/>
    </source>
</evidence>
<proteinExistence type="predicted"/>
<organism evidence="2 3">
    <name type="scientific">Massariosphaeria phaeospora</name>
    <dbReference type="NCBI Taxonomy" id="100035"/>
    <lineage>
        <taxon>Eukaryota</taxon>
        <taxon>Fungi</taxon>
        <taxon>Dikarya</taxon>
        <taxon>Ascomycota</taxon>
        <taxon>Pezizomycotina</taxon>
        <taxon>Dothideomycetes</taxon>
        <taxon>Pleosporomycetidae</taxon>
        <taxon>Pleosporales</taxon>
        <taxon>Pleosporales incertae sedis</taxon>
        <taxon>Massariosphaeria</taxon>
    </lineage>
</organism>